<accession>A0A8K1GPM1</accession>
<gene>
    <name evidence="1" type="ORF">HGM15179_004205</name>
</gene>
<evidence type="ECO:0000313" key="2">
    <source>
        <dbReference type="Proteomes" id="UP000796761"/>
    </source>
</evidence>
<evidence type="ECO:0000313" key="1">
    <source>
        <dbReference type="EMBL" id="TRZ22896.1"/>
    </source>
</evidence>
<comment type="caution">
    <text evidence="1">The sequence shown here is derived from an EMBL/GenBank/DDBJ whole genome shotgun (WGS) entry which is preliminary data.</text>
</comment>
<dbReference type="AlphaFoldDB" id="A0A8K1GPM1"/>
<sequence length="217" mass="24045">MTDQGSLGALSWSTTTESNEFQIKPETVGDLLLQLDPYKSLGPDGISKPLLEPSTSGILQSFAAPILRKTACVFEDFEESEGAPSMQTLERNLIKVVNKIPGRGGAIVQVLLMTVHAVELLLLMKVNPTSIIYTHGKRNIEKCSFVGVQHAFQTLRKEFTFQSLLLSALTLTQILRLQQSYNLRFAYLHGKVLKANNILQPTSSLGHFYPIPFLLQS</sequence>
<dbReference type="Proteomes" id="UP000796761">
    <property type="component" value="Unassembled WGS sequence"/>
</dbReference>
<proteinExistence type="predicted"/>
<name>A0A8K1GPM1_9PASS</name>
<protein>
    <submittedName>
        <fullName evidence="1">Uncharacterized protein</fullName>
    </submittedName>
</protein>
<organism evidence="1 2">
    <name type="scientific">Zosterops borbonicus</name>
    <dbReference type="NCBI Taxonomy" id="364589"/>
    <lineage>
        <taxon>Eukaryota</taxon>
        <taxon>Metazoa</taxon>
        <taxon>Chordata</taxon>
        <taxon>Craniata</taxon>
        <taxon>Vertebrata</taxon>
        <taxon>Euteleostomi</taxon>
        <taxon>Archelosauria</taxon>
        <taxon>Archosauria</taxon>
        <taxon>Dinosauria</taxon>
        <taxon>Saurischia</taxon>
        <taxon>Theropoda</taxon>
        <taxon>Coelurosauria</taxon>
        <taxon>Aves</taxon>
        <taxon>Neognathae</taxon>
        <taxon>Neoaves</taxon>
        <taxon>Telluraves</taxon>
        <taxon>Australaves</taxon>
        <taxon>Passeriformes</taxon>
        <taxon>Sylvioidea</taxon>
        <taxon>Zosteropidae</taxon>
        <taxon>Zosterops</taxon>
    </lineage>
</organism>
<reference evidence="1" key="1">
    <citation type="submission" date="2019-04" db="EMBL/GenBank/DDBJ databases">
        <title>Genome assembly of Zosterops borbonicus 15179.</title>
        <authorList>
            <person name="Leroy T."/>
            <person name="Anselmetti Y."/>
            <person name="Tilak M.-K."/>
            <person name="Nabholz B."/>
        </authorList>
    </citation>
    <scope>NUCLEOTIDE SEQUENCE</scope>
    <source>
        <strain evidence="1">HGM_15179</strain>
        <tissue evidence="1">Muscle</tissue>
    </source>
</reference>
<dbReference type="OrthoDB" id="10056483at2759"/>
<keyword evidence="2" id="KW-1185">Reference proteome</keyword>
<dbReference type="EMBL" id="SWJQ01000086">
    <property type="protein sequence ID" value="TRZ22896.1"/>
    <property type="molecule type" value="Genomic_DNA"/>
</dbReference>